<gene>
    <name evidence="2" type="ORF">S01H1_09174</name>
</gene>
<reference evidence="2" key="1">
    <citation type="journal article" date="2014" name="Front. Microbiol.">
        <title>High frequency of phylogenetically diverse reductive dehalogenase-homologous genes in deep subseafloor sedimentary metagenomes.</title>
        <authorList>
            <person name="Kawai M."/>
            <person name="Futagami T."/>
            <person name="Toyoda A."/>
            <person name="Takaki Y."/>
            <person name="Nishi S."/>
            <person name="Hori S."/>
            <person name="Arai W."/>
            <person name="Tsubouchi T."/>
            <person name="Morono Y."/>
            <person name="Uchiyama I."/>
            <person name="Ito T."/>
            <person name="Fujiyama A."/>
            <person name="Inagaki F."/>
            <person name="Takami H."/>
        </authorList>
    </citation>
    <scope>NUCLEOTIDE SEQUENCE</scope>
    <source>
        <strain evidence="2">Expedition CK06-06</strain>
    </source>
</reference>
<dbReference type="Pfam" id="PF13432">
    <property type="entry name" value="TPR_16"/>
    <property type="match status" value="1"/>
</dbReference>
<evidence type="ECO:0000256" key="1">
    <source>
        <dbReference type="SAM" id="Coils"/>
    </source>
</evidence>
<feature type="coiled-coil region" evidence="1">
    <location>
        <begin position="219"/>
        <end position="246"/>
    </location>
</feature>
<dbReference type="InterPro" id="IPR011990">
    <property type="entry name" value="TPR-like_helical_dom_sf"/>
</dbReference>
<feature type="non-terminal residue" evidence="2">
    <location>
        <position position="1"/>
    </location>
</feature>
<name>X0U0W5_9ZZZZ</name>
<proteinExistence type="predicted"/>
<dbReference type="AlphaFoldDB" id="X0U0W5"/>
<dbReference type="EMBL" id="BARS01004688">
    <property type="protein sequence ID" value="GAF82080.1"/>
    <property type="molecule type" value="Genomic_DNA"/>
</dbReference>
<protein>
    <recommendedName>
        <fullName evidence="3">Tetratricopeptide repeat-like domain-containing protein</fullName>
    </recommendedName>
</protein>
<organism evidence="2">
    <name type="scientific">marine sediment metagenome</name>
    <dbReference type="NCBI Taxonomy" id="412755"/>
    <lineage>
        <taxon>unclassified sequences</taxon>
        <taxon>metagenomes</taxon>
        <taxon>ecological metagenomes</taxon>
    </lineage>
</organism>
<dbReference type="SUPFAM" id="SSF48452">
    <property type="entry name" value="TPR-like"/>
    <property type="match status" value="1"/>
</dbReference>
<keyword evidence="1" id="KW-0175">Coiled coil</keyword>
<dbReference type="Gene3D" id="1.25.40.10">
    <property type="entry name" value="Tetratricopeptide repeat domain"/>
    <property type="match status" value="2"/>
</dbReference>
<evidence type="ECO:0000313" key="2">
    <source>
        <dbReference type="EMBL" id="GAF82080.1"/>
    </source>
</evidence>
<sequence>QLKKAIELGTSAMRSASQSYSSQQRISEGSALEQVKLAASYLFDLALLTKDWNLAEQITETTRRENLDNCQGRVFATRLAMAEGKFEDALSKIDECLKQRPVFSYAYMLRSDINASLGNEHASMEDIRKAASLNPLNGIIAKVSANVLYRRNQKLGDTVSSAQVDEVRTALERAVALNPGDLALRSRYAEYIAPTEPLRAVAIRQYLQRELDARCSMLDARQETDIENQERKISNARIENRESRIENALLLGQLATEVAVKETNPQQKEALFGVAASAFEQAKKINPRDKRMLYYYAQYFRARGQDEKAQTLLAESQEQKLLWDHYFQQGQYNDAGKVLEQLYKDGTKDGTVLRGLLLVAEKTIDREAVKKYSKELIAFDDTVEHNLVQIEAFLRVGLIKEAEYKLQSFKEKYPNEHRILLLQAWLLMRQGQLEKALELTNRNLQTNQNNPA</sequence>
<comment type="caution">
    <text evidence="2">The sequence shown here is derived from an EMBL/GenBank/DDBJ whole genome shotgun (WGS) entry which is preliminary data.</text>
</comment>
<evidence type="ECO:0008006" key="3">
    <source>
        <dbReference type="Google" id="ProtNLM"/>
    </source>
</evidence>
<feature type="non-terminal residue" evidence="2">
    <location>
        <position position="452"/>
    </location>
</feature>
<accession>X0U0W5</accession>